<feature type="transmembrane region" description="Helical" evidence="8">
    <location>
        <begin position="175"/>
        <end position="199"/>
    </location>
</feature>
<dbReference type="InterPro" id="IPR052017">
    <property type="entry name" value="TSUP"/>
</dbReference>
<evidence type="ECO:0000256" key="4">
    <source>
        <dbReference type="ARBA" id="ARBA00022475"/>
    </source>
</evidence>
<protein>
    <recommendedName>
        <fullName evidence="8">Probable membrane transporter protein</fullName>
    </recommendedName>
</protein>
<dbReference type="Proteomes" id="UP000823854">
    <property type="component" value="Unassembled WGS sequence"/>
</dbReference>
<feature type="region of interest" description="Disordered" evidence="9">
    <location>
        <begin position="132"/>
        <end position="170"/>
    </location>
</feature>
<name>A0A9D2PZJ7_9MICO</name>
<accession>A0A9D2PZJ7</accession>
<feature type="compositionally biased region" description="Low complexity" evidence="9">
    <location>
        <begin position="146"/>
        <end position="166"/>
    </location>
</feature>
<feature type="transmembrane region" description="Helical" evidence="8">
    <location>
        <begin position="102"/>
        <end position="125"/>
    </location>
</feature>
<dbReference type="PANTHER" id="PTHR30269:SF0">
    <property type="entry name" value="MEMBRANE TRANSPORTER PROTEIN YFCA-RELATED"/>
    <property type="match status" value="1"/>
</dbReference>
<evidence type="ECO:0000256" key="5">
    <source>
        <dbReference type="ARBA" id="ARBA00022692"/>
    </source>
</evidence>
<sequence length="291" mass="29504">MEPLSLLLLLVMGVVAGAINAAVGSGSLLTLPVLMAVGLPPGVAVRTNTVGMFFSTVGSVLGYRREIDAERPQLPPLVLVSTLGATAGALLLLASPASTLDVVVPVLIVVALALVVFQKPLTAALHSSSRKRADRREAAAREQAARGDAGAASSVPAASATSAGSGERSPLRSPALLGSLGAASVYGGYFTAAQGVLYLGILGVFTGRSMGSVNAVKNLMSLCVNLAAALIYVIAFFALGTQIVWLASLAIAVGSLLGGFFGAHLAKRLPEWALRGVIVVVALSALLREVL</sequence>
<dbReference type="PANTHER" id="PTHR30269">
    <property type="entry name" value="TRANSMEMBRANE PROTEIN YFCA"/>
    <property type="match status" value="1"/>
</dbReference>
<evidence type="ECO:0000313" key="11">
    <source>
        <dbReference type="Proteomes" id="UP000823854"/>
    </source>
</evidence>
<evidence type="ECO:0000256" key="3">
    <source>
        <dbReference type="ARBA" id="ARBA00022448"/>
    </source>
</evidence>
<reference evidence="10" key="1">
    <citation type="journal article" date="2021" name="PeerJ">
        <title>Extensive microbial diversity within the chicken gut microbiome revealed by metagenomics and culture.</title>
        <authorList>
            <person name="Gilroy R."/>
            <person name="Ravi A."/>
            <person name="Getino M."/>
            <person name="Pursley I."/>
            <person name="Horton D.L."/>
            <person name="Alikhan N.F."/>
            <person name="Baker D."/>
            <person name="Gharbi K."/>
            <person name="Hall N."/>
            <person name="Watson M."/>
            <person name="Adriaenssens E.M."/>
            <person name="Foster-Nyarko E."/>
            <person name="Jarju S."/>
            <person name="Secka A."/>
            <person name="Antonio M."/>
            <person name="Oren A."/>
            <person name="Chaudhuri R.R."/>
            <person name="La Ragione R."/>
            <person name="Hildebrand F."/>
            <person name="Pallen M.J."/>
        </authorList>
    </citation>
    <scope>NUCLEOTIDE SEQUENCE</scope>
    <source>
        <strain evidence="10">CHK130-7132</strain>
    </source>
</reference>
<evidence type="ECO:0000256" key="8">
    <source>
        <dbReference type="RuleBase" id="RU363041"/>
    </source>
</evidence>
<evidence type="ECO:0000313" key="10">
    <source>
        <dbReference type="EMBL" id="HJC70132.1"/>
    </source>
</evidence>
<keyword evidence="6 8" id="KW-1133">Transmembrane helix</keyword>
<dbReference type="AlphaFoldDB" id="A0A9D2PZJ7"/>
<keyword evidence="3" id="KW-0813">Transport</keyword>
<proteinExistence type="inferred from homology"/>
<feature type="transmembrane region" description="Helical" evidence="8">
    <location>
        <begin position="75"/>
        <end position="96"/>
    </location>
</feature>
<comment type="caution">
    <text evidence="10">The sequence shown here is derived from an EMBL/GenBank/DDBJ whole genome shotgun (WGS) entry which is preliminary data.</text>
</comment>
<evidence type="ECO:0000256" key="2">
    <source>
        <dbReference type="ARBA" id="ARBA00009142"/>
    </source>
</evidence>
<dbReference type="InterPro" id="IPR002781">
    <property type="entry name" value="TM_pro_TauE-like"/>
</dbReference>
<comment type="subcellular location">
    <subcellularLocation>
        <location evidence="1 8">Cell membrane</location>
        <topology evidence="1 8">Multi-pass membrane protein</topology>
    </subcellularLocation>
</comment>
<comment type="similarity">
    <text evidence="2 8">Belongs to the 4-toluene sulfonate uptake permease (TSUP) (TC 2.A.102) family.</text>
</comment>
<evidence type="ECO:0000256" key="1">
    <source>
        <dbReference type="ARBA" id="ARBA00004651"/>
    </source>
</evidence>
<evidence type="ECO:0000256" key="7">
    <source>
        <dbReference type="ARBA" id="ARBA00023136"/>
    </source>
</evidence>
<keyword evidence="4 8" id="KW-1003">Cell membrane</keyword>
<evidence type="ECO:0000256" key="6">
    <source>
        <dbReference type="ARBA" id="ARBA00022989"/>
    </source>
</evidence>
<feature type="transmembrane region" description="Helical" evidence="8">
    <location>
        <begin position="219"/>
        <end position="239"/>
    </location>
</feature>
<feature type="transmembrane region" description="Helical" evidence="8">
    <location>
        <begin position="246"/>
        <end position="266"/>
    </location>
</feature>
<feature type="compositionally biased region" description="Basic and acidic residues" evidence="9">
    <location>
        <begin position="134"/>
        <end position="145"/>
    </location>
</feature>
<dbReference type="GO" id="GO:0005886">
    <property type="term" value="C:plasma membrane"/>
    <property type="evidence" value="ECO:0007669"/>
    <property type="project" value="UniProtKB-SubCell"/>
</dbReference>
<keyword evidence="7 8" id="KW-0472">Membrane</keyword>
<evidence type="ECO:0000256" key="9">
    <source>
        <dbReference type="SAM" id="MobiDB-lite"/>
    </source>
</evidence>
<organism evidence="10 11">
    <name type="scientific">Candidatus Brachybacterium intestinipullorum</name>
    <dbReference type="NCBI Taxonomy" id="2838512"/>
    <lineage>
        <taxon>Bacteria</taxon>
        <taxon>Bacillati</taxon>
        <taxon>Actinomycetota</taxon>
        <taxon>Actinomycetes</taxon>
        <taxon>Micrococcales</taxon>
        <taxon>Dermabacteraceae</taxon>
        <taxon>Brachybacterium</taxon>
    </lineage>
</organism>
<dbReference type="Pfam" id="PF01925">
    <property type="entry name" value="TauE"/>
    <property type="match status" value="1"/>
</dbReference>
<reference evidence="10" key="2">
    <citation type="submission" date="2021-04" db="EMBL/GenBank/DDBJ databases">
        <authorList>
            <person name="Gilroy R."/>
        </authorList>
    </citation>
    <scope>NUCLEOTIDE SEQUENCE</scope>
    <source>
        <strain evidence="10">CHK130-7132</strain>
    </source>
</reference>
<gene>
    <name evidence="10" type="ORF">H9932_10750</name>
</gene>
<keyword evidence="5 8" id="KW-0812">Transmembrane</keyword>
<dbReference type="EMBL" id="DWWC01000221">
    <property type="protein sequence ID" value="HJC70132.1"/>
    <property type="molecule type" value="Genomic_DNA"/>
</dbReference>